<evidence type="ECO:0000256" key="9">
    <source>
        <dbReference type="RuleBase" id="RU004474"/>
    </source>
</evidence>
<feature type="domain" description="DHFR" evidence="10">
    <location>
        <begin position="5"/>
        <end position="163"/>
    </location>
</feature>
<dbReference type="PANTHER" id="PTHR48069">
    <property type="entry name" value="DIHYDROFOLATE REDUCTASE"/>
    <property type="match status" value="1"/>
</dbReference>
<evidence type="ECO:0000256" key="8">
    <source>
        <dbReference type="PIRNR" id="PIRNR000194"/>
    </source>
</evidence>
<evidence type="ECO:0000256" key="3">
    <source>
        <dbReference type="ARBA" id="ARBA00012856"/>
    </source>
</evidence>
<dbReference type="SUPFAM" id="SSF53597">
    <property type="entry name" value="Dihydrofolate reductase-like"/>
    <property type="match status" value="1"/>
</dbReference>
<dbReference type="EC" id="1.5.1.3" evidence="3 8"/>
<evidence type="ECO:0000256" key="5">
    <source>
        <dbReference type="ARBA" id="ARBA00022857"/>
    </source>
</evidence>
<dbReference type="UniPathway" id="UPA00077">
    <property type="reaction ID" value="UER00158"/>
</dbReference>
<dbReference type="PROSITE" id="PS51330">
    <property type="entry name" value="DHFR_2"/>
    <property type="match status" value="1"/>
</dbReference>
<dbReference type="InterPro" id="IPR001796">
    <property type="entry name" value="DHFR_dom"/>
</dbReference>
<evidence type="ECO:0000256" key="7">
    <source>
        <dbReference type="ARBA" id="ARBA00025067"/>
    </source>
</evidence>
<evidence type="ECO:0000313" key="11">
    <source>
        <dbReference type="EMBL" id="ATX78703.1"/>
    </source>
</evidence>
<keyword evidence="6 8" id="KW-0560">Oxidoreductase</keyword>
<dbReference type="Pfam" id="PF00186">
    <property type="entry name" value="DHFR_1"/>
    <property type="match status" value="1"/>
</dbReference>
<protein>
    <recommendedName>
        <fullName evidence="3 8">Dihydrofolate reductase</fullName>
        <ecNumber evidence="3 8">1.5.1.3</ecNumber>
    </recommendedName>
</protein>
<dbReference type="InterPro" id="IPR012259">
    <property type="entry name" value="DHFR"/>
</dbReference>
<keyword evidence="4 8" id="KW-0554">One-carbon metabolism</keyword>
<dbReference type="GO" id="GO:0005829">
    <property type="term" value="C:cytosol"/>
    <property type="evidence" value="ECO:0007669"/>
    <property type="project" value="TreeGrafter"/>
</dbReference>
<dbReference type="FunFam" id="3.40.430.10:FF:000001">
    <property type="entry name" value="Dihydrofolate reductase"/>
    <property type="match status" value="1"/>
</dbReference>
<dbReference type="PANTHER" id="PTHR48069:SF3">
    <property type="entry name" value="DIHYDROFOLATE REDUCTASE"/>
    <property type="match status" value="1"/>
</dbReference>
<gene>
    <name evidence="11" type="ORF">Ga0123461_0251</name>
</gene>
<comment type="catalytic activity">
    <reaction evidence="8">
        <text>(6S)-5,6,7,8-tetrahydrofolate + NADP(+) = 7,8-dihydrofolate + NADPH + H(+)</text>
        <dbReference type="Rhea" id="RHEA:15009"/>
        <dbReference type="ChEBI" id="CHEBI:15378"/>
        <dbReference type="ChEBI" id="CHEBI:57451"/>
        <dbReference type="ChEBI" id="CHEBI:57453"/>
        <dbReference type="ChEBI" id="CHEBI:57783"/>
        <dbReference type="ChEBI" id="CHEBI:58349"/>
        <dbReference type="EC" id="1.5.1.3"/>
    </reaction>
</comment>
<dbReference type="CDD" id="cd00209">
    <property type="entry name" value="DHFR"/>
    <property type="match status" value="1"/>
</dbReference>
<evidence type="ECO:0000256" key="2">
    <source>
        <dbReference type="ARBA" id="ARBA00009539"/>
    </source>
</evidence>
<evidence type="ECO:0000259" key="10">
    <source>
        <dbReference type="PROSITE" id="PS51330"/>
    </source>
</evidence>
<dbReference type="GO" id="GO:0070401">
    <property type="term" value="F:NADP+ binding"/>
    <property type="evidence" value="ECO:0007669"/>
    <property type="project" value="UniProtKB-ARBA"/>
</dbReference>
<dbReference type="GO" id="GO:0006730">
    <property type="term" value="P:one-carbon metabolic process"/>
    <property type="evidence" value="ECO:0007669"/>
    <property type="project" value="UniProtKB-KW"/>
</dbReference>
<comment type="similarity">
    <text evidence="2 8 9">Belongs to the dihydrofolate reductase family.</text>
</comment>
<dbReference type="GO" id="GO:0046452">
    <property type="term" value="P:dihydrofolate metabolic process"/>
    <property type="evidence" value="ECO:0007669"/>
    <property type="project" value="TreeGrafter"/>
</dbReference>
<evidence type="ECO:0000256" key="6">
    <source>
        <dbReference type="ARBA" id="ARBA00023002"/>
    </source>
</evidence>
<evidence type="ECO:0000256" key="1">
    <source>
        <dbReference type="ARBA" id="ARBA00004903"/>
    </source>
</evidence>
<dbReference type="AlphaFoldDB" id="A0A2K8KVD9"/>
<dbReference type="PROSITE" id="PS00075">
    <property type="entry name" value="DHFR_1"/>
    <property type="match status" value="1"/>
</dbReference>
<name>A0A2K8KVD9_MARES</name>
<keyword evidence="5 8" id="KW-0521">NADP</keyword>
<dbReference type="GO" id="GO:0004146">
    <property type="term" value="F:dihydrofolate reductase activity"/>
    <property type="evidence" value="ECO:0007669"/>
    <property type="project" value="UniProtKB-EC"/>
</dbReference>
<dbReference type="RefSeq" id="WP_100276683.1">
    <property type="nucleotide sequence ID" value="NZ_CP018799.1"/>
</dbReference>
<reference evidence="11 12" key="1">
    <citation type="submission" date="2016-12" db="EMBL/GenBank/DDBJ databases">
        <title>Isolation and genomic insights into novel planktonic Zetaproteobacteria from stratified waters of the Chesapeake Bay.</title>
        <authorList>
            <person name="McAllister S.M."/>
            <person name="Kato S."/>
            <person name="Chan C.S."/>
            <person name="Chiu B.K."/>
            <person name="Field E.K."/>
        </authorList>
    </citation>
    <scope>NUCLEOTIDE SEQUENCE [LARGE SCALE GENOMIC DNA]</scope>
    <source>
        <strain evidence="11 12">CP-5</strain>
    </source>
</reference>
<dbReference type="InterPro" id="IPR024072">
    <property type="entry name" value="DHFR-like_dom_sf"/>
</dbReference>
<dbReference type="OrthoDB" id="5292381at2"/>
<comment type="function">
    <text evidence="7 8">Key enzyme in folate metabolism. Catalyzes an essential reaction for de novo glycine and purine synthesis, and for DNA precursor synthesis.</text>
</comment>
<organism evidence="11 12">
    <name type="scientific">Mariprofundus aestuarium</name>
    <dbReference type="NCBI Taxonomy" id="1921086"/>
    <lineage>
        <taxon>Bacteria</taxon>
        <taxon>Pseudomonadati</taxon>
        <taxon>Pseudomonadota</taxon>
        <taxon>Candidatius Mariprofundia</taxon>
        <taxon>Mariprofundales</taxon>
        <taxon>Mariprofundaceae</taxon>
        <taxon>Mariprofundus</taxon>
    </lineage>
</organism>
<keyword evidence="12" id="KW-1185">Reference proteome</keyword>
<dbReference type="GO" id="GO:0046654">
    <property type="term" value="P:tetrahydrofolate biosynthetic process"/>
    <property type="evidence" value="ECO:0007669"/>
    <property type="project" value="UniProtKB-UniPathway"/>
</dbReference>
<dbReference type="KEGG" id="maes:Ga0123461_0251"/>
<dbReference type="EMBL" id="CP018799">
    <property type="protein sequence ID" value="ATX78703.1"/>
    <property type="molecule type" value="Genomic_DNA"/>
</dbReference>
<dbReference type="PRINTS" id="PR00070">
    <property type="entry name" value="DHFR"/>
</dbReference>
<proteinExistence type="inferred from homology"/>
<accession>A0A2K8KVD9</accession>
<sequence>MTKPTLSLIWAMDRNRLIGKENALPWRLPADMAWFKKSTMGKPILMGRKTYESIGRPLPGRTNLILTRQPDLKIEGCRVVHSLEEALAAVPNAEEVMVMGGAEIYALLLYRAERLYITEIDGSFEGDAWFPVFDRNDWSEIHREMHQPDDKNLYPYSFVTLERAKG</sequence>
<comment type="pathway">
    <text evidence="1 8">Cofactor biosynthesis; tetrahydrofolate biosynthesis; 5,6,7,8-tetrahydrofolate from 7,8-dihydrofolate: step 1/1.</text>
</comment>
<evidence type="ECO:0000256" key="4">
    <source>
        <dbReference type="ARBA" id="ARBA00022563"/>
    </source>
</evidence>
<dbReference type="PIRSF" id="PIRSF000194">
    <property type="entry name" value="DHFR"/>
    <property type="match status" value="1"/>
</dbReference>
<dbReference type="GO" id="GO:0046655">
    <property type="term" value="P:folic acid metabolic process"/>
    <property type="evidence" value="ECO:0007669"/>
    <property type="project" value="TreeGrafter"/>
</dbReference>
<dbReference type="InterPro" id="IPR017925">
    <property type="entry name" value="DHFR_CS"/>
</dbReference>
<dbReference type="Gene3D" id="3.40.430.10">
    <property type="entry name" value="Dihydrofolate Reductase, subunit A"/>
    <property type="match status" value="1"/>
</dbReference>
<evidence type="ECO:0000313" key="12">
    <source>
        <dbReference type="Proteomes" id="UP000231701"/>
    </source>
</evidence>
<dbReference type="Proteomes" id="UP000231701">
    <property type="component" value="Chromosome"/>
</dbReference>
<dbReference type="NCBIfam" id="NF008037">
    <property type="entry name" value="PRK10769.1"/>
    <property type="match status" value="1"/>
</dbReference>